<dbReference type="FunFam" id="1.10.3810.10:FF:000001">
    <property type="entry name" value="Penicillin-binding protein 1A"/>
    <property type="match status" value="1"/>
</dbReference>
<dbReference type="InterPro" id="IPR036950">
    <property type="entry name" value="PBP_transglycosylase"/>
</dbReference>
<dbReference type="GO" id="GO:0030288">
    <property type="term" value="C:outer membrane-bounded periplasmic space"/>
    <property type="evidence" value="ECO:0007669"/>
    <property type="project" value="TreeGrafter"/>
</dbReference>
<dbReference type="EMBL" id="SRLE01000009">
    <property type="protein sequence ID" value="TGD72643.1"/>
    <property type="molecule type" value="Genomic_DNA"/>
</dbReference>
<name>A0A4Z0LZ35_9GAMM</name>
<evidence type="ECO:0000256" key="13">
    <source>
        <dbReference type="ARBA" id="ARBA00023136"/>
    </source>
</evidence>
<evidence type="ECO:0000256" key="14">
    <source>
        <dbReference type="ARBA" id="ARBA00023268"/>
    </source>
</evidence>
<evidence type="ECO:0000256" key="9">
    <source>
        <dbReference type="ARBA" id="ARBA00022679"/>
    </source>
</evidence>
<evidence type="ECO:0000256" key="5">
    <source>
        <dbReference type="ARBA" id="ARBA00022475"/>
    </source>
</evidence>
<evidence type="ECO:0000256" key="3">
    <source>
        <dbReference type="ARBA" id="ARBA00007090"/>
    </source>
</evidence>
<dbReference type="OrthoDB" id="9766909at2"/>
<evidence type="ECO:0000256" key="15">
    <source>
        <dbReference type="ARBA" id="ARBA00023316"/>
    </source>
</evidence>
<evidence type="ECO:0000256" key="16">
    <source>
        <dbReference type="ARBA" id="ARBA00034000"/>
    </source>
</evidence>
<protein>
    <submittedName>
        <fullName evidence="20">Penicillin-binding protein</fullName>
    </submittedName>
</protein>
<evidence type="ECO:0000256" key="1">
    <source>
        <dbReference type="ARBA" id="ARBA00004236"/>
    </source>
</evidence>
<dbReference type="Pfam" id="PF00912">
    <property type="entry name" value="Transgly"/>
    <property type="match status" value="1"/>
</dbReference>
<dbReference type="InterPro" id="IPR012338">
    <property type="entry name" value="Beta-lactam/transpept-like"/>
</dbReference>
<comment type="catalytic activity">
    <reaction evidence="17">
        <text>[GlcNAc-(1-&gt;4)-Mur2Ac(oyl-L-Ala-gamma-D-Glu-L-Lys-D-Ala-D-Ala)](n)-di-trans,octa-cis-undecaprenyl diphosphate + beta-D-GlcNAc-(1-&gt;4)-Mur2Ac(oyl-L-Ala-gamma-D-Glu-L-Lys-D-Ala-D-Ala)-di-trans,octa-cis-undecaprenyl diphosphate = [GlcNAc-(1-&gt;4)-Mur2Ac(oyl-L-Ala-gamma-D-Glu-L-Lys-D-Ala-D-Ala)](n+1)-di-trans,octa-cis-undecaprenyl diphosphate + di-trans,octa-cis-undecaprenyl diphosphate + H(+)</text>
        <dbReference type="Rhea" id="RHEA:23708"/>
        <dbReference type="Rhea" id="RHEA-COMP:9602"/>
        <dbReference type="Rhea" id="RHEA-COMP:9603"/>
        <dbReference type="ChEBI" id="CHEBI:15378"/>
        <dbReference type="ChEBI" id="CHEBI:58405"/>
        <dbReference type="ChEBI" id="CHEBI:60033"/>
        <dbReference type="ChEBI" id="CHEBI:78435"/>
        <dbReference type="EC" id="2.4.99.28"/>
    </reaction>
</comment>
<evidence type="ECO:0000259" key="19">
    <source>
        <dbReference type="Pfam" id="PF00912"/>
    </source>
</evidence>
<keyword evidence="7" id="KW-0645">Protease</keyword>
<feature type="domain" description="Penicillin-binding protein transpeptidase" evidence="18">
    <location>
        <begin position="313"/>
        <end position="569"/>
    </location>
</feature>
<evidence type="ECO:0000256" key="4">
    <source>
        <dbReference type="ARBA" id="ARBA00007739"/>
    </source>
</evidence>
<dbReference type="Proteomes" id="UP000298050">
    <property type="component" value="Unassembled WGS sequence"/>
</dbReference>
<dbReference type="InterPro" id="IPR001460">
    <property type="entry name" value="PCN-bd_Tpept"/>
</dbReference>
<evidence type="ECO:0000313" key="20">
    <source>
        <dbReference type="EMBL" id="TGD72643.1"/>
    </source>
</evidence>
<dbReference type="GO" id="GO:0005886">
    <property type="term" value="C:plasma membrane"/>
    <property type="evidence" value="ECO:0007669"/>
    <property type="project" value="UniProtKB-SubCell"/>
</dbReference>
<keyword evidence="10" id="KW-0378">Hydrolase</keyword>
<evidence type="ECO:0000256" key="8">
    <source>
        <dbReference type="ARBA" id="ARBA00022676"/>
    </source>
</evidence>
<keyword evidence="15" id="KW-0961">Cell wall biogenesis/degradation</keyword>
<keyword evidence="11" id="KW-0133">Cell shape</keyword>
<dbReference type="RefSeq" id="WP_135444957.1">
    <property type="nucleotide sequence ID" value="NZ_SRLE01000009.1"/>
</dbReference>
<dbReference type="AlphaFoldDB" id="A0A4Z0LZ35"/>
<evidence type="ECO:0000256" key="2">
    <source>
        <dbReference type="ARBA" id="ARBA00004752"/>
    </source>
</evidence>
<dbReference type="InterPro" id="IPR001264">
    <property type="entry name" value="Glyco_trans_51"/>
</dbReference>
<organism evidence="20 21">
    <name type="scientific">Mangrovimicrobium sediminis</name>
    <dbReference type="NCBI Taxonomy" id="2562682"/>
    <lineage>
        <taxon>Bacteria</taxon>
        <taxon>Pseudomonadati</taxon>
        <taxon>Pseudomonadota</taxon>
        <taxon>Gammaproteobacteria</taxon>
        <taxon>Cellvibrionales</taxon>
        <taxon>Halieaceae</taxon>
        <taxon>Mangrovimicrobium</taxon>
    </lineage>
</organism>
<feature type="domain" description="Glycosyl transferase family 51" evidence="19">
    <location>
        <begin position="49"/>
        <end position="224"/>
    </location>
</feature>
<dbReference type="GO" id="GO:0008658">
    <property type="term" value="F:penicillin binding"/>
    <property type="evidence" value="ECO:0007669"/>
    <property type="project" value="InterPro"/>
</dbReference>
<dbReference type="SUPFAM" id="SSF53955">
    <property type="entry name" value="Lysozyme-like"/>
    <property type="match status" value="1"/>
</dbReference>
<keyword evidence="9" id="KW-0808">Transferase</keyword>
<evidence type="ECO:0000313" key="21">
    <source>
        <dbReference type="Proteomes" id="UP000298050"/>
    </source>
</evidence>
<dbReference type="SUPFAM" id="SSF56601">
    <property type="entry name" value="beta-lactamase/transpeptidase-like"/>
    <property type="match status" value="1"/>
</dbReference>
<dbReference type="GO" id="GO:0008955">
    <property type="term" value="F:peptidoglycan glycosyltransferase activity"/>
    <property type="evidence" value="ECO:0007669"/>
    <property type="project" value="UniProtKB-EC"/>
</dbReference>
<comment type="similarity">
    <text evidence="3">In the C-terminal section; belongs to the transpeptidase family.</text>
</comment>
<evidence type="ECO:0000256" key="17">
    <source>
        <dbReference type="ARBA" id="ARBA00049902"/>
    </source>
</evidence>
<comment type="catalytic activity">
    <reaction evidence="16">
        <text>Preferential cleavage: (Ac)2-L-Lys-D-Ala-|-D-Ala. Also transpeptidation of peptidyl-alanyl moieties that are N-acyl substituents of D-alanine.</text>
        <dbReference type="EC" id="3.4.16.4"/>
    </reaction>
</comment>
<comment type="caution">
    <text evidence="20">The sequence shown here is derived from an EMBL/GenBank/DDBJ whole genome shotgun (WGS) entry which is preliminary data.</text>
</comment>
<evidence type="ECO:0000256" key="7">
    <source>
        <dbReference type="ARBA" id="ARBA00022670"/>
    </source>
</evidence>
<dbReference type="Pfam" id="PF00905">
    <property type="entry name" value="Transpeptidase"/>
    <property type="match status" value="1"/>
</dbReference>
<proteinExistence type="inferred from homology"/>
<keyword evidence="21" id="KW-1185">Reference proteome</keyword>
<dbReference type="InterPro" id="IPR023346">
    <property type="entry name" value="Lysozyme-like_dom_sf"/>
</dbReference>
<comment type="similarity">
    <text evidence="4">In the N-terminal section; belongs to the glycosyltransferase 51 family.</text>
</comment>
<keyword evidence="13" id="KW-0472">Membrane</keyword>
<comment type="subcellular location">
    <subcellularLocation>
        <location evidence="1">Cell membrane</location>
    </subcellularLocation>
</comment>
<dbReference type="GO" id="GO:0071555">
    <property type="term" value="P:cell wall organization"/>
    <property type="evidence" value="ECO:0007669"/>
    <property type="project" value="UniProtKB-KW"/>
</dbReference>
<gene>
    <name evidence="20" type="ORF">E4634_14060</name>
</gene>
<keyword evidence="12" id="KW-0573">Peptidoglycan synthesis</keyword>
<evidence type="ECO:0000256" key="6">
    <source>
        <dbReference type="ARBA" id="ARBA00022645"/>
    </source>
</evidence>
<dbReference type="UniPathway" id="UPA00219"/>
<dbReference type="GO" id="GO:0006508">
    <property type="term" value="P:proteolysis"/>
    <property type="evidence" value="ECO:0007669"/>
    <property type="project" value="UniProtKB-KW"/>
</dbReference>
<dbReference type="GO" id="GO:0009252">
    <property type="term" value="P:peptidoglycan biosynthetic process"/>
    <property type="evidence" value="ECO:0007669"/>
    <property type="project" value="UniProtKB-UniPathway"/>
</dbReference>
<reference evidence="20 21" key="1">
    <citation type="submission" date="2019-04" db="EMBL/GenBank/DDBJ databases">
        <title>Taxonomy of novel Haliea sp. from mangrove soil of West Coast of India.</title>
        <authorList>
            <person name="Verma A."/>
            <person name="Kumar P."/>
            <person name="Krishnamurthi S."/>
        </authorList>
    </citation>
    <scope>NUCLEOTIDE SEQUENCE [LARGE SCALE GENOMIC DNA]</scope>
    <source>
        <strain evidence="20 21">SAOS-164</strain>
    </source>
</reference>
<dbReference type="PANTHER" id="PTHR32282">
    <property type="entry name" value="BINDING PROTEIN TRANSPEPTIDASE, PUTATIVE-RELATED"/>
    <property type="match status" value="1"/>
</dbReference>
<dbReference type="PANTHER" id="PTHR32282:SF11">
    <property type="entry name" value="PENICILLIN-BINDING PROTEIN 1B"/>
    <property type="match status" value="1"/>
</dbReference>
<keyword evidence="6" id="KW-0121">Carboxypeptidase</keyword>
<dbReference type="Gene3D" id="3.40.710.10">
    <property type="entry name" value="DD-peptidase/beta-lactamase superfamily"/>
    <property type="match status" value="1"/>
</dbReference>
<keyword evidence="8" id="KW-0328">Glycosyltransferase</keyword>
<accession>A0A4Z0LZ35</accession>
<evidence type="ECO:0000256" key="11">
    <source>
        <dbReference type="ARBA" id="ARBA00022960"/>
    </source>
</evidence>
<keyword evidence="5" id="KW-1003">Cell membrane</keyword>
<dbReference type="GO" id="GO:0009002">
    <property type="term" value="F:serine-type D-Ala-D-Ala carboxypeptidase activity"/>
    <property type="evidence" value="ECO:0007669"/>
    <property type="project" value="UniProtKB-EC"/>
</dbReference>
<evidence type="ECO:0000256" key="10">
    <source>
        <dbReference type="ARBA" id="ARBA00022801"/>
    </source>
</evidence>
<sequence>MKRRFLIILTVPLLACLALLTVLLPGLPSAEEIVSARPPASSLLLDRHGELLYRFYDEQDRIPVDLSEVPEHLVQAILAVEDHDFYTHPGFSLSGMARALRNNMRGGGVLEGGSTITQQLVKNRVLSTEKTLLRKARELVLALRLEWRLSKAEILELYLNQVAFGGAAYGVEAAALSYFDKHVGELTLSESAFLAGLLRAPSRYGPFRTGSTEYLYRKRLVLGRLLAEGWIDQGEYTAALHEPLRFAERRVTLRAPHFSLYVRDLLTQRFGEPLLDTGGLRIRTTLNLQLQEDVQAIVSNGVAEMFRHWVGNGAALVTAPGTGEILAMVGSVNYFDAGKDGEVNVTLALRQPGSTIKPLTYAMALEDGKTALSIYTDEPIELEVPDEGAYTPRNIDYEFDGEITLRQALARSRNIPAVNQLVEIGVPRFIAKAETLGIHSWRDQNPYRYALTLGSGEVRMLDLAQLFSTFPNLGYPAAPDPILEVFDRDGARIYARECVSSTAGCKGEQAFAPGVAFLINDILSDSRAREETLGQALDLRIPGHQVAVKTGTTDLLRDNWAIGYTTDRLAAVWIGNNDGSPMRYLHSGQLGASTIWNRIMRRLLLTKPEHRFQVPPDIVRLPVCSTGTDRSCSDCQPREEYFLRGTESAAQCGALAAGDNETSEAG</sequence>
<keyword evidence="14" id="KW-0511">Multifunctional enzyme</keyword>
<evidence type="ECO:0000259" key="18">
    <source>
        <dbReference type="Pfam" id="PF00905"/>
    </source>
</evidence>
<comment type="pathway">
    <text evidence="2">Cell wall biogenesis; peptidoglycan biosynthesis.</text>
</comment>
<dbReference type="InterPro" id="IPR050396">
    <property type="entry name" value="Glycosyltr_51/Transpeptidase"/>
</dbReference>
<dbReference type="GO" id="GO:0008360">
    <property type="term" value="P:regulation of cell shape"/>
    <property type="evidence" value="ECO:0007669"/>
    <property type="project" value="UniProtKB-KW"/>
</dbReference>
<evidence type="ECO:0000256" key="12">
    <source>
        <dbReference type="ARBA" id="ARBA00022984"/>
    </source>
</evidence>
<dbReference type="Gene3D" id="1.10.3810.10">
    <property type="entry name" value="Biosynthetic peptidoglycan transglycosylase-like"/>
    <property type="match status" value="1"/>
</dbReference>